<feature type="compositionally biased region" description="Polar residues" evidence="5">
    <location>
        <begin position="113"/>
        <end position="123"/>
    </location>
</feature>
<feature type="compositionally biased region" description="Basic and acidic residues" evidence="5">
    <location>
        <begin position="1"/>
        <end position="14"/>
    </location>
</feature>
<dbReference type="GO" id="GO:0000981">
    <property type="term" value="F:DNA-binding transcription factor activity, RNA polymerase II-specific"/>
    <property type="evidence" value="ECO:0007669"/>
    <property type="project" value="InterPro"/>
</dbReference>
<dbReference type="GO" id="GO:0003677">
    <property type="term" value="F:DNA binding"/>
    <property type="evidence" value="ECO:0007669"/>
    <property type="project" value="UniProtKB-KW"/>
</dbReference>
<dbReference type="SUPFAM" id="SSF57701">
    <property type="entry name" value="Zn2/Cys6 DNA-binding domain"/>
    <property type="match status" value="1"/>
</dbReference>
<feature type="region of interest" description="Disordered" evidence="5">
    <location>
        <begin position="1"/>
        <end position="21"/>
    </location>
</feature>
<evidence type="ECO:0000256" key="1">
    <source>
        <dbReference type="ARBA" id="ARBA00004123"/>
    </source>
</evidence>
<evidence type="ECO:0000256" key="4">
    <source>
        <dbReference type="ARBA" id="ARBA00023242"/>
    </source>
</evidence>
<dbReference type="SMART" id="SM00066">
    <property type="entry name" value="GAL4"/>
    <property type="match status" value="1"/>
</dbReference>
<dbReference type="PANTHER" id="PTHR46910:SF3">
    <property type="entry name" value="HALOTOLERANCE PROTEIN 9-RELATED"/>
    <property type="match status" value="1"/>
</dbReference>
<evidence type="ECO:0000256" key="6">
    <source>
        <dbReference type="SAM" id="Phobius"/>
    </source>
</evidence>
<keyword evidence="2" id="KW-0479">Metal-binding</keyword>
<evidence type="ECO:0000256" key="3">
    <source>
        <dbReference type="ARBA" id="ARBA00023125"/>
    </source>
</evidence>
<keyword evidence="6" id="KW-1133">Transmembrane helix</keyword>
<dbReference type="Pfam" id="PF00172">
    <property type="entry name" value="Zn_clus"/>
    <property type="match status" value="1"/>
</dbReference>
<dbReference type="GO" id="GO:0006351">
    <property type="term" value="P:DNA-templated transcription"/>
    <property type="evidence" value="ECO:0007669"/>
    <property type="project" value="InterPro"/>
</dbReference>
<name>A0A428TAH7_9HYPO</name>
<keyword evidence="9" id="KW-1185">Reference proteome</keyword>
<dbReference type="GO" id="GO:0005634">
    <property type="term" value="C:nucleus"/>
    <property type="evidence" value="ECO:0007669"/>
    <property type="project" value="UniProtKB-SubCell"/>
</dbReference>
<protein>
    <recommendedName>
        <fullName evidence="7">Zn(2)-C6 fungal-type domain-containing protein</fullName>
    </recommendedName>
</protein>
<dbReference type="InterPro" id="IPR001138">
    <property type="entry name" value="Zn2Cys6_DnaBD"/>
</dbReference>
<dbReference type="Gene3D" id="4.10.240.10">
    <property type="entry name" value="Zn(2)-C6 fungal-type DNA-binding domain"/>
    <property type="match status" value="1"/>
</dbReference>
<evidence type="ECO:0000256" key="5">
    <source>
        <dbReference type="SAM" id="MobiDB-lite"/>
    </source>
</evidence>
<proteinExistence type="predicted"/>
<dbReference type="Pfam" id="PF04082">
    <property type="entry name" value="Fungal_trans"/>
    <property type="match status" value="1"/>
</dbReference>
<sequence>MSDHEPTNMGQEHRIIRKRKRTAHACEPCRQRKSRCDGSRPVCDLCDEHGVECYYRDSVAMPVPKVDHHAVAQLDTRLRDMERLLQRLVPACSREPIPSPSSLAQNDAPEEGTQPSSVDTQGSDAIPQDATRVELALGVWPTDPGDSVDGMASITFQGETCSGVFGPTSNPAFLQKIIIAQRIIFGQGHVRTPSLNTFQATATLDISRPASPPPTSTGVQSPPAVNPHVLPSHHEVLQMVDTFFDNTGKFFPYLYKPYILRSFANMRRTSFQNVERSQLCILNLLMAFATTHCPSDLPASARAERGDVFLQRALLLIPDIKPAAGNLEPIQALLMATQYIQGTQRSSQTWDILGRLIHAAFQVGLYQPASQAHYTALEAELRKRAWWMCFIMDRMCSMTYGRPQLMPNAYMVMDLPTDIELETLAGNLPDNLTTSAASTPSLLVYTSSLYLILGNVIESVYDKNISCSAQTTSLHQMLTKVLEVDQDLIKWRQQLPPGLSQVTASELSQLQVVRETQTYRFRTILTVRHLNVRTLLHRAVLSRLLESPSRQPHQDLIFNMCISSMETCVEAALESISIISHATHQQYLLPIWWYSVYFTFTAALAIYGSILVMNRGDIQTHRFAPAELVQALQTALEILEQLGGETHQALRCKKIVHRLLQVALALYAPVTNSQQQQGGICESDPVQLIPPDTDLEQLNGVLDPAMMLDLSNFADGLGSLIPDMFPL</sequence>
<evidence type="ECO:0000256" key="2">
    <source>
        <dbReference type="ARBA" id="ARBA00022723"/>
    </source>
</evidence>
<evidence type="ECO:0000313" key="8">
    <source>
        <dbReference type="EMBL" id="RSL99029.1"/>
    </source>
</evidence>
<dbReference type="CDD" id="cd12148">
    <property type="entry name" value="fungal_TF_MHR"/>
    <property type="match status" value="1"/>
</dbReference>
<dbReference type="EMBL" id="NKCK01000109">
    <property type="protein sequence ID" value="RSL99029.1"/>
    <property type="molecule type" value="Genomic_DNA"/>
</dbReference>
<dbReference type="PROSITE" id="PS00463">
    <property type="entry name" value="ZN2_CY6_FUNGAL_1"/>
    <property type="match status" value="1"/>
</dbReference>
<dbReference type="InterPro" id="IPR050987">
    <property type="entry name" value="AtrR-like"/>
</dbReference>
<dbReference type="Proteomes" id="UP000287144">
    <property type="component" value="Unassembled WGS sequence"/>
</dbReference>
<reference evidence="8 9" key="1">
    <citation type="submission" date="2017-06" db="EMBL/GenBank/DDBJ databases">
        <title>Comparative genomic analysis of Ambrosia Fusariam Clade fungi.</title>
        <authorList>
            <person name="Stajich J.E."/>
            <person name="Carrillo J."/>
            <person name="Kijimoto T."/>
            <person name="Eskalen A."/>
            <person name="O'Donnell K."/>
            <person name="Kasson M."/>
        </authorList>
    </citation>
    <scope>NUCLEOTIDE SEQUENCE [LARGE SCALE GENOMIC DNA]</scope>
    <source>
        <strain evidence="8 9">NRRL62579</strain>
    </source>
</reference>
<evidence type="ECO:0000313" key="9">
    <source>
        <dbReference type="Proteomes" id="UP000287144"/>
    </source>
</evidence>
<feature type="region of interest" description="Disordered" evidence="5">
    <location>
        <begin position="91"/>
        <end position="124"/>
    </location>
</feature>
<dbReference type="CDD" id="cd00067">
    <property type="entry name" value="GAL4"/>
    <property type="match status" value="1"/>
</dbReference>
<dbReference type="STRING" id="1325735.A0A428TAH7"/>
<dbReference type="SMART" id="SM00906">
    <property type="entry name" value="Fungal_trans"/>
    <property type="match status" value="1"/>
</dbReference>
<dbReference type="InterPro" id="IPR007219">
    <property type="entry name" value="XnlR_reg_dom"/>
</dbReference>
<dbReference type="AlphaFoldDB" id="A0A428TAH7"/>
<evidence type="ECO:0000259" key="7">
    <source>
        <dbReference type="PROSITE" id="PS50048"/>
    </source>
</evidence>
<keyword evidence="6" id="KW-0472">Membrane</keyword>
<feature type="transmembrane region" description="Helical" evidence="6">
    <location>
        <begin position="591"/>
        <end position="613"/>
    </location>
</feature>
<keyword evidence="3" id="KW-0238">DNA-binding</keyword>
<comment type="subcellular location">
    <subcellularLocation>
        <location evidence="1">Nucleus</location>
    </subcellularLocation>
</comment>
<gene>
    <name evidence="8" type="ORF">CEP52_009983</name>
</gene>
<comment type="caution">
    <text evidence="8">The sequence shown here is derived from an EMBL/GenBank/DDBJ whole genome shotgun (WGS) entry which is preliminary data.</text>
</comment>
<keyword evidence="6" id="KW-0812">Transmembrane</keyword>
<dbReference type="PANTHER" id="PTHR46910">
    <property type="entry name" value="TRANSCRIPTION FACTOR PDR1"/>
    <property type="match status" value="1"/>
</dbReference>
<keyword evidence="4" id="KW-0539">Nucleus</keyword>
<dbReference type="PROSITE" id="PS50048">
    <property type="entry name" value="ZN2_CY6_FUNGAL_2"/>
    <property type="match status" value="1"/>
</dbReference>
<feature type="domain" description="Zn(2)-C6 fungal-type" evidence="7">
    <location>
        <begin position="25"/>
        <end position="55"/>
    </location>
</feature>
<organism evidence="8 9">
    <name type="scientific">Fusarium oligoseptatum</name>
    <dbReference type="NCBI Taxonomy" id="2604345"/>
    <lineage>
        <taxon>Eukaryota</taxon>
        <taxon>Fungi</taxon>
        <taxon>Dikarya</taxon>
        <taxon>Ascomycota</taxon>
        <taxon>Pezizomycotina</taxon>
        <taxon>Sordariomycetes</taxon>
        <taxon>Hypocreomycetidae</taxon>
        <taxon>Hypocreales</taxon>
        <taxon>Nectriaceae</taxon>
        <taxon>Fusarium</taxon>
        <taxon>Fusarium solani species complex</taxon>
    </lineage>
</organism>
<dbReference type="InterPro" id="IPR036864">
    <property type="entry name" value="Zn2-C6_fun-type_DNA-bd_sf"/>
</dbReference>
<accession>A0A428TAH7</accession>
<dbReference type="GO" id="GO:0008270">
    <property type="term" value="F:zinc ion binding"/>
    <property type="evidence" value="ECO:0007669"/>
    <property type="project" value="InterPro"/>
</dbReference>